<feature type="non-terminal residue" evidence="2">
    <location>
        <position position="1"/>
    </location>
</feature>
<feature type="region of interest" description="Disordered" evidence="1">
    <location>
        <begin position="1"/>
        <end position="33"/>
    </location>
</feature>
<feature type="non-terminal residue" evidence="2">
    <location>
        <position position="116"/>
    </location>
</feature>
<feature type="compositionally biased region" description="Polar residues" evidence="1">
    <location>
        <begin position="1"/>
        <end position="10"/>
    </location>
</feature>
<protein>
    <submittedName>
        <fullName evidence="2">Uncharacterized protein</fullName>
    </submittedName>
</protein>
<dbReference type="EMBL" id="HACG01009627">
    <property type="protein sequence ID" value="CEK56492.1"/>
    <property type="molecule type" value="Transcribed_RNA"/>
</dbReference>
<evidence type="ECO:0000256" key="1">
    <source>
        <dbReference type="SAM" id="MobiDB-lite"/>
    </source>
</evidence>
<evidence type="ECO:0000313" key="2">
    <source>
        <dbReference type="EMBL" id="CEK56492.1"/>
    </source>
</evidence>
<sequence length="116" mass="12727">PANSKQNMSTLKHKLFRVKSSPNKSAHNSDSLCRSPAKKQCKLSDMFRLNSCTNKTKQMSFDDDDCSVIDDDCALQSKQKSLGNDCLIIDDDCVPPSSPLPIQNNFPSKLATSSSS</sequence>
<accession>A0A0B6YJY3</accession>
<reference evidence="2" key="1">
    <citation type="submission" date="2014-12" db="EMBL/GenBank/DDBJ databases">
        <title>Insight into the proteome of Arion vulgaris.</title>
        <authorList>
            <person name="Aradska J."/>
            <person name="Bulat T."/>
            <person name="Smidak R."/>
            <person name="Sarate P."/>
            <person name="Gangsoo J."/>
            <person name="Sialana F."/>
            <person name="Bilban M."/>
            <person name="Lubec G."/>
        </authorList>
    </citation>
    <scope>NUCLEOTIDE SEQUENCE</scope>
    <source>
        <tissue evidence="2">Skin</tissue>
    </source>
</reference>
<gene>
    <name evidence="2" type="primary">ORF27771</name>
</gene>
<feature type="compositionally biased region" description="Polar residues" evidence="1">
    <location>
        <begin position="20"/>
        <end position="32"/>
    </location>
</feature>
<dbReference type="AlphaFoldDB" id="A0A0B6YJY3"/>
<proteinExistence type="predicted"/>
<organism evidence="2">
    <name type="scientific">Arion vulgaris</name>
    <dbReference type="NCBI Taxonomy" id="1028688"/>
    <lineage>
        <taxon>Eukaryota</taxon>
        <taxon>Metazoa</taxon>
        <taxon>Spiralia</taxon>
        <taxon>Lophotrochozoa</taxon>
        <taxon>Mollusca</taxon>
        <taxon>Gastropoda</taxon>
        <taxon>Heterobranchia</taxon>
        <taxon>Euthyneura</taxon>
        <taxon>Panpulmonata</taxon>
        <taxon>Eupulmonata</taxon>
        <taxon>Stylommatophora</taxon>
        <taxon>Helicina</taxon>
        <taxon>Arionoidea</taxon>
        <taxon>Arionidae</taxon>
        <taxon>Arion</taxon>
    </lineage>
</organism>
<name>A0A0B6YJY3_9EUPU</name>